<evidence type="ECO:0000256" key="1">
    <source>
        <dbReference type="ARBA" id="ARBA00001913"/>
    </source>
</evidence>
<dbReference type="EC" id="3.7.1.2" evidence="4"/>
<dbReference type="GO" id="GO:1902000">
    <property type="term" value="P:homogentisate catabolic process"/>
    <property type="evidence" value="ECO:0007669"/>
    <property type="project" value="TreeGrafter"/>
</dbReference>
<dbReference type="Gene3D" id="3.90.850.10">
    <property type="entry name" value="Fumarylacetoacetase-like, C-terminal domain"/>
    <property type="match status" value="1"/>
</dbReference>
<dbReference type="AlphaFoldDB" id="A0A480AMX0"/>
<dbReference type="SUPFAM" id="SSF63433">
    <property type="entry name" value="Fumarylacetoacetate hydrolase, FAH, N-terminal domain"/>
    <property type="match status" value="1"/>
</dbReference>
<evidence type="ECO:0000256" key="3">
    <source>
        <dbReference type="ARBA" id="ARBA00004782"/>
    </source>
</evidence>
<evidence type="ECO:0000256" key="12">
    <source>
        <dbReference type="PIRSR" id="PIRSR605959-2"/>
    </source>
</evidence>
<comment type="cofactor">
    <cofactor evidence="1 13">
        <name>Ca(2+)</name>
        <dbReference type="ChEBI" id="CHEBI:29108"/>
    </cofactor>
</comment>
<feature type="binding site" evidence="13">
    <location>
        <position position="245"/>
    </location>
    <ligand>
        <name>Ca(2+)</name>
        <dbReference type="ChEBI" id="CHEBI:29108"/>
    </ligand>
</feature>
<dbReference type="OrthoDB" id="3766879at2"/>
<protein>
    <recommendedName>
        <fullName evidence="4">fumarylacetoacetase</fullName>
        <ecNumber evidence="4">3.7.1.2</ecNumber>
    </recommendedName>
</protein>
<dbReference type="GO" id="GO:0006572">
    <property type="term" value="P:L-tyrosine catabolic process"/>
    <property type="evidence" value="ECO:0007669"/>
    <property type="project" value="UniProtKB-KW"/>
</dbReference>
<evidence type="ECO:0000313" key="17">
    <source>
        <dbReference type="Proteomes" id="UP000301751"/>
    </source>
</evidence>
<dbReference type="RefSeq" id="WP_137731846.1">
    <property type="nucleotide sequence ID" value="NZ_BJCL01000002.1"/>
</dbReference>
<dbReference type="PANTHER" id="PTHR43069:SF2">
    <property type="entry name" value="FUMARYLACETOACETASE"/>
    <property type="match status" value="1"/>
</dbReference>
<dbReference type="InterPro" id="IPR005959">
    <property type="entry name" value="Fumarylacetoacetase"/>
</dbReference>
<dbReference type="PANTHER" id="PTHR43069">
    <property type="entry name" value="FUMARYLACETOACETASE"/>
    <property type="match status" value="1"/>
</dbReference>
<dbReference type="GO" id="GO:0006559">
    <property type="term" value="P:L-phenylalanine catabolic process"/>
    <property type="evidence" value="ECO:0007669"/>
    <property type="project" value="UniProtKB-UniPathway"/>
</dbReference>
<feature type="binding site" evidence="12">
    <location>
        <position position="154"/>
    </location>
    <ligand>
        <name>substrate</name>
    </ligand>
</feature>
<feature type="binding site" evidence="13">
    <location>
        <position position="213"/>
    </location>
    <ligand>
        <name>Ca(2+)</name>
        <dbReference type="ChEBI" id="CHEBI:29108"/>
    </ligand>
</feature>
<keyword evidence="8 13" id="KW-0460">Magnesium</keyword>
<comment type="cofactor">
    <cofactor evidence="2 13">
        <name>Mg(2+)</name>
        <dbReference type="ChEBI" id="CHEBI:18420"/>
    </cofactor>
</comment>
<proteinExistence type="predicted"/>
<comment type="caution">
    <text evidence="16">The sequence shown here is derived from an EMBL/GenBank/DDBJ whole genome shotgun (WGS) entry which is preliminary data.</text>
</comment>
<dbReference type="InterPro" id="IPR011234">
    <property type="entry name" value="Fumarylacetoacetase-like_C"/>
</dbReference>
<feature type="binding site" evidence="12">
    <location>
        <position position="256"/>
    </location>
    <ligand>
        <name>substrate</name>
    </ligand>
</feature>
<feature type="binding site" evidence="12">
    <location>
        <position position="252"/>
    </location>
    <ligand>
        <name>substrate</name>
    </ligand>
</feature>
<dbReference type="InterPro" id="IPR036663">
    <property type="entry name" value="Fumarylacetoacetase_C_sf"/>
</dbReference>
<keyword evidence="10" id="KW-0585">Phenylalanine catabolism</keyword>
<evidence type="ECO:0000256" key="10">
    <source>
        <dbReference type="ARBA" id="ARBA00023232"/>
    </source>
</evidence>
<feature type="binding site" evidence="12">
    <location>
        <position position="372"/>
    </location>
    <ligand>
        <name>substrate</name>
    </ligand>
</feature>
<dbReference type="GO" id="GO:0004334">
    <property type="term" value="F:fumarylacetoacetase activity"/>
    <property type="evidence" value="ECO:0007669"/>
    <property type="project" value="UniProtKB-EC"/>
</dbReference>
<sequence>MTTLDHTHDPELQSWVPSANAAEGDFPIQNLPFGRFRRAGTAEAWRIGVAIGDQVLDLRAAAAQSGWAADVAPLLVPLAAGDLNAFMALGGAARRTLRQALSQALAAGSPQQAALAGCLVPQAGVELGLPCRIGDYTDFYVGIHHATAVGKIFRPDNPLLPNYKWVPIGYHGRASSVVPSGTPIRRPRGQTAPAAGASTPGFGPSQRLDLELELGYFIGAGNALGTPIAIDDAEDQVFGVALFNDWSARDLQAWEYQPLGPFLAKNFASSVSPWLVTLEALAPFRAPFTRPDGDPQPLPYLDSAANRAAGALDIQLQVLLQTTAMREAGMAPALLSTSNAAQAAYWTPAQLVAHHTVNGCNLQPGDLLGSGTLSGPTLAQAGSLLELSQGGKQPITLPNGETRVFLQDGDTLILAGHCERPGARRIGFGHCAGTVLPAL</sequence>
<evidence type="ECO:0000313" key="16">
    <source>
        <dbReference type="EMBL" id="GCL62100.1"/>
    </source>
</evidence>
<evidence type="ECO:0000256" key="11">
    <source>
        <dbReference type="PIRSR" id="PIRSR605959-1"/>
    </source>
</evidence>
<evidence type="ECO:0000256" key="2">
    <source>
        <dbReference type="ARBA" id="ARBA00001946"/>
    </source>
</evidence>
<gene>
    <name evidence="16" type="primary">fahA</name>
    <name evidence="16" type="ORF">AQPW35_11810</name>
</gene>
<keyword evidence="6" id="KW-0378">Hydrolase</keyword>
<dbReference type="SUPFAM" id="SSF56529">
    <property type="entry name" value="FAH"/>
    <property type="match status" value="1"/>
</dbReference>
<feature type="binding site" evidence="12">
    <location>
        <position position="140"/>
    </location>
    <ligand>
        <name>substrate</name>
    </ligand>
</feature>
<evidence type="ECO:0000256" key="8">
    <source>
        <dbReference type="ARBA" id="ARBA00022842"/>
    </source>
</evidence>
<dbReference type="InterPro" id="IPR036462">
    <property type="entry name" value="Fumarylacetoacetase_N_sf"/>
</dbReference>
<reference evidence="17" key="1">
    <citation type="submission" date="2019-03" db="EMBL/GenBank/DDBJ databases">
        <title>Aquabacterium pictum sp.nov., the first bacteriochlorophyll a-containing freshwater bacterium in the genus Aquabacterium of the class Betaproteobacteria.</title>
        <authorList>
            <person name="Hirose S."/>
            <person name="Tank M."/>
            <person name="Hara E."/>
            <person name="Tamaki H."/>
            <person name="Takaichi S."/>
            <person name="Haruta S."/>
            <person name="Hanada S."/>
        </authorList>
    </citation>
    <scope>NUCLEOTIDE SEQUENCE [LARGE SCALE GENOMIC DNA]</scope>
    <source>
        <strain evidence="17">W35</strain>
    </source>
</reference>
<name>A0A480AMX0_9BURK</name>
<dbReference type="GO" id="GO:0046872">
    <property type="term" value="F:metal ion binding"/>
    <property type="evidence" value="ECO:0007669"/>
    <property type="project" value="UniProtKB-KW"/>
</dbReference>
<dbReference type="Gene3D" id="2.30.30.230">
    <property type="entry name" value="Fumarylacetoacetase, N-terminal domain"/>
    <property type="match status" value="1"/>
</dbReference>
<feature type="binding site" evidence="13">
    <location>
        <position position="245"/>
    </location>
    <ligand>
        <name>Mg(2+)</name>
        <dbReference type="ChEBI" id="CHEBI:18420"/>
    </ligand>
</feature>
<feature type="active site" description="Proton acceptor" evidence="11">
    <location>
        <position position="145"/>
    </location>
</feature>
<evidence type="ECO:0000259" key="14">
    <source>
        <dbReference type="Pfam" id="PF01557"/>
    </source>
</evidence>
<evidence type="ECO:0000259" key="15">
    <source>
        <dbReference type="Pfam" id="PF09298"/>
    </source>
</evidence>
<dbReference type="Pfam" id="PF09298">
    <property type="entry name" value="FAA_hydrolase_N"/>
    <property type="match status" value="1"/>
</dbReference>
<evidence type="ECO:0000256" key="7">
    <source>
        <dbReference type="ARBA" id="ARBA00022837"/>
    </source>
</evidence>
<feature type="binding site" evidence="13">
    <location>
        <position position="265"/>
    </location>
    <ligand>
        <name>Mg(2+)</name>
        <dbReference type="ChEBI" id="CHEBI:18420"/>
    </ligand>
</feature>
<dbReference type="NCBIfam" id="TIGR01266">
    <property type="entry name" value="fum_ac_acetase"/>
    <property type="match status" value="1"/>
</dbReference>
<feature type="binding site" evidence="13">
    <location>
        <position position="211"/>
    </location>
    <ligand>
        <name>Ca(2+)</name>
        <dbReference type="ChEBI" id="CHEBI:29108"/>
    </ligand>
</feature>
<comment type="pathway">
    <text evidence="3">Amino-acid degradation; L-phenylalanine degradation; acetoacetate and fumarate from L-phenylalanine: step 6/6.</text>
</comment>
<dbReference type="EMBL" id="BJCL01000002">
    <property type="protein sequence ID" value="GCL62100.1"/>
    <property type="molecule type" value="Genomic_DNA"/>
</dbReference>
<dbReference type="UniPathway" id="UPA00139">
    <property type="reaction ID" value="UER00341"/>
</dbReference>
<dbReference type="Proteomes" id="UP000301751">
    <property type="component" value="Unassembled WGS sequence"/>
</dbReference>
<evidence type="ECO:0000256" key="13">
    <source>
        <dbReference type="PIRSR" id="PIRSR605959-3"/>
    </source>
</evidence>
<keyword evidence="9" id="KW-0828">Tyrosine catabolism</keyword>
<feature type="domain" description="Fumarylacetoacetase N-terminal" evidence="15">
    <location>
        <begin position="29"/>
        <end position="130"/>
    </location>
</feature>
<dbReference type="InterPro" id="IPR015377">
    <property type="entry name" value="Fumarylacetoacetase_N"/>
</dbReference>
<evidence type="ECO:0000256" key="9">
    <source>
        <dbReference type="ARBA" id="ARBA00022878"/>
    </source>
</evidence>
<feature type="binding site" evidence="13">
    <location>
        <position position="138"/>
    </location>
    <ligand>
        <name>Ca(2+)</name>
        <dbReference type="ChEBI" id="CHEBI:29108"/>
    </ligand>
</feature>
<evidence type="ECO:0000256" key="6">
    <source>
        <dbReference type="ARBA" id="ARBA00022801"/>
    </source>
</evidence>
<organism evidence="16 17">
    <name type="scientific">Pseudaquabacterium pictum</name>
    <dbReference type="NCBI Taxonomy" id="2315236"/>
    <lineage>
        <taxon>Bacteria</taxon>
        <taxon>Pseudomonadati</taxon>
        <taxon>Pseudomonadota</taxon>
        <taxon>Betaproteobacteria</taxon>
        <taxon>Burkholderiales</taxon>
        <taxon>Sphaerotilaceae</taxon>
        <taxon>Pseudaquabacterium</taxon>
    </lineage>
</organism>
<dbReference type="Pfam" id="PF01557">
    <property type="entry name" value="FAA_hydrolase"/>
    <property type="match status" value="1"/>
</dbReference>
<evidence type="ECO:0000256" key="4">
    <source>
        <dbReference type="ARBA" id="ARBA00012094"/>
    </source>
</evidence>
<accession>A0A480AMX0</accession>
<feature type="binding site" evidence="13">
    <location>
        <position position="269"/>
    </location>
    <ligand>
        <name>Mg(2+)</name>
        <dbReference type="ChEBI" id="CHEBI:18420"/>
    </ligand>
</feature>
<keyword evidence="5 13" id="KW-0479">Metal-binding</keyword>
<evidence type="ECO:0000256" key="5">
    <source>
        <dbReference type="ARBA" id="ARBA00022723"/>
    </source>
</evidence>
<keyword evidence="17" id="KW-1185">Reference proteome</keyword>
<keyword evidence="7 13" id="KW-0106">Calcium</keyword>
<feature type="domain" description="Fumarylacetoacetase-like C-terminal" evidence="14">
    <location>
        <begin position="165"/>
        <end position="434"/>
    </location>
</feature>